<evidence type="ECO:0000313" key="2">
    <source>
        <dbReference type="EMBL" id="GAA4751753.1"/>
    </source>
</evidence>
<keyword evidence="3" id="KW-1185">Reference proteome</keyword>
<dbReference type="PANTHER" id="PTHR46438:SF11">
    <property type="entry name" value="LIPASE-RELATED"/>
    <property type="match status" value="1"/>
</dbReference>
<keyword evidence="2" id="KW-0378">Hydrolase</keyword>
<protein>
    <submittedName>
        <fullName evidence="2">Alpha/beta fold hydrolase</fullName>
    </submittedName>
</protein>
<dbReference type="GO" id="GO:0016787">
    <property type="term" value="F:hydrolase activity"/>
    <property type="evidence" value="ECO:0007669"/>
    <property type="project" value="UniProtKB-KW"/>
</dbReference>
<dbReference type="InterPro" id="IPR029058">
    <property type="entry name" value="AB_hydrolase_fold"/>
</dbReference>
<reference evidence="3" key="1">
    <citation type="journal article" date="2019" name="Int. J. Syst. Evol. Microbiol.">
        <title>The Global Catalogue of Microorganisms (GCM) 10K type strain sequencing project: providing services to taxonomists for standard genome sequencing and annotation.</title>
        <authorList>
            <consortium name="The Broad Institute Genomics Platform"/>
            <consortium name="The Broad Institute Genome Sequencing Center for Infectious Disease"/>
            <person name="Wu L."/>
            <person name="Ma J."/>
        </authorList>
    </citation>
    <scope>NUCLEOTIDE SEQUENCE [LARGE SCALE GENOMIC DNA]</scope>
    <source>
        <strain evidence="3">JCM 19015</strain>
    </source>
</reference>
<evidence type="ECO:0000313" key="3">
    <source>
        <dbReference type="Proteomes" id="UP001500121"/>
    </source>
</evidence>
<dbReference type="Proteomes" id="UP001500121">
    <property type="component" value="Unassembled WGS sequence"/>
</dbReference>
<dbReference type="EMBL" id="BAABLP010000005">
    <property type="protein sequence ID" value="GAA4751753.1"/>
    <property type="molecule type" value="Genomic_DNA"/>
</dbReference>
<proteinExistence type="predicted"/>
<dbReference type="Gene3D" id="3.40.50.1820">
    <property type="entry name" value="alpha/beta hydrolase"/>
    <property type="match status" value="1"/>
</dbReference>
<comment type="caution">
    <text evidence="2">The sequence shown here is derived from an EMBL/GenBank/DDBJ whole genome shotgun (WGS) entry which is preliminary data.</text>
</comment>
<accession>A0ABP8ZAZ6</accession>
<feature type="domain" description="AB hydrolase-1" evidence="1">
    <location>
        <begin position="35"/>
        <end position="244"/>
    </location>
</feature>
<dbReference type="RefSeq" id="WP_345481635.1">
    <property type="nucleotide sequence ID" value="NZ_BAABLP010000005.1"/>
</dbReference>
<organism evidence="2 3">
    <name type="scientific">Amnibacterium soli</name>
    <dbReference type="NCBI Taxonomy" id="1282736"/>
    <lineage>
        <taxon>Bacteria</taxon>
        <taxon>Bacillati</taxon>
        <taxon>Actinomycetota</taxon>
        <taxon>Actinomycetes</taxon>
        <taxon>Micrococcales</taxon>
        <taxon>Microbacteriaceae</taxon>
        <taxon>Amnibacterium</taxon>
    </lineage>
</organism>
<name>A0ABP8ZAZ6_9MICO</name>
<sequence length="255" mass="27231">MGSRTLTRAAGPDRFEHAGCTVVDHRYGAGPGTPFVLVHGIGCGLSYFEPIAPLLAEHGPVHVLELPGFGDAPKPPSVLTIEEHAGLVVALLRSMGRPVVLVGQSMGCEIVLEAALRAPELVERVVLIGAVTDPDERTALQQGLRLAQDVLGETPATNWRVFSEYLKCGPRRYLATLPSMLAYDTEAAAAALTVPALLIRGEKDPICRRPWARRLAARLAVGRLVEIPGGHHNAHSTHPRATASAILTAPLRTRV</sequence>
<gene>
    <name evidence="2" type="ORF">GCM10025783_25470</name>
</gene>
<dbReference type="Pfam" id="PF12697">
    <property type="entry name" value="Abhydrolase_6"/>
    <property type="match status" value="1"/>
</dbReference>
<dbReference type="SUPFAM" id="SSF53474">
    <property type="entry name" value="alpha/beta-Hydrolases"/>
    <property type="match status" value="1"/>
</dbReference>
<evidence type="ECO:0000259" key="1">
    <source>
        <dbReference type="Pfam" id="PF12697"/>
    </source>
</evidence>
<dbReference type="InterPro" id="IPR000073">
    <property type="entry name" value="AB_hydrolase_1"/>
</dbReference>
<dbReference type="PANTHER" id="PTHR46438">
    <property type="entry name" value="ALPHA/BETA-HYDROLASES SUPERFAMILY PROTEIN"/>
    <property type="match status" value="1"/>
</dbReference>